<dbReference type="PATRIC" id="fig|447.4.peg.194"/>
<dbReference type="InterPro" id="IPR040079">
    <property type="entry name" value="Glutathione_S-Trfase"/>
</dbReference>
<dbReference type="InterPro" id="IPR026928">
    <property type="entry name" value="FAX/IsoI-like"/>
</dbReference>
<dbReference type="SFLD" id="SFLDS00019">
    <property type="entry name" value="Glutathione_Transferase_(cytos"/>
    <property type="match status" value="1"/>
</dbReference>
<proteinExistence type="predicted"/>
<keyword evidence="3" id="KW-1185">Reference proteome</keyword>
<dbReference type="AlphaFoldDB" id="A0A0W0S162"/>
<evidence type="ECO:0000313" key="2">
    <source>
        <dbReference type="EMBL" id="KTC77228.1"/>
    </source>
</evidence>
<dbReference type="Proteomes" id="UP000054695">
    <property type="component" value="Unassembled WGS sequence"/>
</dbReference>
<dbReference type="OrthoDB" id="9810080at2"/>
<protein>
    <recommendedName>
        <fullName evidence="1">Thioredoxin-like fold domain-containing protein</fullName>
    </recommendedName>
</protein>
<name>A0A0W0S162_LEGBO</name>
<comment type="caution">
    <text evidence="2">The sequence shown here is derived from an EMBL/GenBank/DDBJ whole genome shotgun (WGS) entry which is preliminary data.</text>
</comment>
<dbReference type="SFLD" id="SFLDG01180">
    <property type="entry name" value="SUF1"/>
    <property type="match status" value="1"/>
</dbReference>
<dbReference type="GO" id="GO:0005737">
    <property type="term" value="C:cytoplasm"/>
    <property type="evidence" value="ECO:0007669"/>
    <property type="project" value="TreeGrafter"/>
</dbReference>
<dbReference type="STRING" id="447.Lboz_0181"/>
<dbReference type="Gene3D" id="3.40.30.10">
    <property type="entry name" value="Glutaredoxin"/>
    <property type="match status" value="1"/>
</dbReference>
<feature type="domain" description="Thioredoxin-like fold" evidence="1">
    <location>
        <begin position="18"/>
        <end position="109"/>
    </location>
</feature>
<dbReference type="InterPro" id="IPR012336">
    <property type="entry name" value="Thioredoxin-like_fold"/>
</dbReference>
<reference evidence="2 3" key="1">
    <citation type="submission" date="2015-11" db="EMBL/GenBank/DDBJ databases">
        <title>Genomic analysis of 38 Legionella species identifies large and diverse effector repertoires.</title>
        <authorList>
            <person name="Burstein D."/>
            <person name="Amaro F."/>
            <person name="Zusman T."/>
            <person name="Lifshitz Z."/>
            <person name="Cohen O."/>
            <person name="Gilbert J.A."/>
            <person name="Pupko T."/>
            <person name="Shuman H.A."/>
            <person name="Segal G."/>
        </authorList>
    </citation>
    <scope>NUCLEOTIDE SEQUENCE [LARGE SCALE GENOMIC DNA]</scope>
    <source>
        <strain evidence="2 3">WIGA</strain>
    </source>
</reference>
<dbReference type="EMBL" id="LNXU01000002">
    <property type="protein sequence ID" value="KTC77228.1"/>
    <property type="molecule type" value="Genomic_DNA"/>
</dbReference>
<dbReference type="SFLD" id="SFLDG01200">
    <property type="entry name" value="SUF1.1"/>
    <property type="match status" value="1"/>
</dbReference>
<organism evidence="2 3">
    <name type="scientific">Legionella bozemanae</name>
    <name type="common">Fluoribacter bozemanae</name>
    <dbReference type="NCBI Taxonomy" id="447"/>
    <lineage>
        <taxon>Bacteria</taxon>
        <taxon>Pseudomonadati</taxon>
        <taxon>Pseudomonadota</taxon>
        <taxon>Gammaproteobacteria</taxon>
        <taxon>Legionellales</taxon>
        <taxon>Legionellaceae</taxon>
        <taxon>Legionella</taxon>
    </lineage>
</organism>
<evidence type="ECO:0000313" key="3">
    <source>
        <dbReference type="Proteomes" id="UP000054695"/>
    </source>
</evidence>
<dbReference type="RefSeq" id="WP_058457887.1">
    <property type="nucleotide sequence ID" value="NZ_CAAAIY010000003.1"/>
</dbReference>
<dbReference type="SUPFAM" id="SSF52833">
    <property type="entry name" value="Thioredoxin-like"/>
    <property type="match status" value="1"/>
</dbReference>
<sequence>MIKLYQYPGVWGMPSLSPFCSKVFYFLTWARLPFEVIQVFNPRQGPKGKFPVIDDEGVVVADSEFIIKYCREKYGVNIEDPIGDLSIRRLVEEHLYFIILYSRWIDPENKAQIDRAFRHFFPKGTGKLVLSLIRRQLRKQGYFQGISRHSRQQIYQKGVEDLQAVESFIVQSQQDGCRVVDMSLYAFLQVIQQTPLDIPIRSYLIESQAIQDYLVQKRNLFEH</sequence>
<dbReference type="InterPro" id="IPR050931">
    <property type="entry name" value="Mito_Protein_Transport_Metaxin"/>
</dbReference>
<dbReference type="PANTHER" id="PTHR12289">
    <property type="entry name" value="METAXIN RELATED"/>
    <property type="match status" value="1"/>
</dbReference>
<dbReference type="InterPro" id="IPR036249">
    <property type="entry name" value="Thioredoxin-like_sf"/>
</dbReference>
<evidence type="ECO:0000259" key="1">
    <source>
        <dbReference type="Pfam" id="PF17172"/>
    </source>
</evidence>
<dbReference type="Pfam" id="PF17172">
    <property type="entry name" value="GST_N_4"/>
    <property type="match status" value="1"/>
</dbReference>
<dbReference type="PANTHER" id="PTHR12289:SF41">
    <property type="entry name" value="FAILED AXON CONNECTIONS-RELATED"/>
    <property type="match status" value="1"/>
</dbReference>
<gene>
    <name evidence="2" type="ORF">Lboz_0181</name>
</gene>
<accession>A0A0W0S162</accession>